<organism evidence="1 2">
    <name type="scientific">Taenia crassiceps</name>
    <dbReference type="NCBI Taxonomy" id="6207"/>
    <lineage>
        <taxon>Eukaryota</taxon>
        <taxon>Metazoa</taxon>
        <taxon>Spiralia</taxon>
        <taxon>Lophotrochozoa</taxon>
        <taxon>Platyhelminthes</taxon>
        <taxon>Cestoda</taxon>
        <taxon>Eucestoda</taxon>
        <taxon>Cyclophyllidea</taxon>
        <taxon>Taeniidae</taxon>
        <taxon>Taenia</taxon>
    </lineage>
</organism>
<name>A0ABR4Q2N4_9CEST</name>
<dbReference type="Proteomes" id="UP001651158">
    <property type="component" value="Unassembled WGS sequence"/>
</dbReference>
<keyword evidence="2" id="KW-1185">Reference proteome</keyword>
<sequence>MPCLYLHPFCSQQAPCGESLSTFKMKERNRREGSRPNPFTVLHQRLLLRSITGKEEANKVAAYETPLRHLNAHGDVYEQRKMVDGLWWLYNWNALQEKEKWLLGCQIHCQI</sequence>
<proteinExistence type="predicted"/>
<evidence type="ECO:0000313" key="1">
    <source>
        <dbReference type="EMBL" id="KAL5103850.1"/>
    </source>
</evidence>
<protein>
    <submittedName>
        <fullName evidence="1">Uncharacterized protein</fullName>
    </submittedName>
</protein>
<gene>
    <name evidence="1" type="ORF">TcWFU_002098</name>
</gene>
<accession>A0ABR4Q2N4</accession>
<reference evidence="1 2" key="1">
    <citation type="journal article" date="2022" name="Front. Cell. Infect. Microbiol.">
        <title>The Genomes of Two Strains of Taenia crassiceps the Animal Model for the Study of Human Cysticercosis.</title>
        <authorList>
            <person name="Bobes R.J."/>
            <person name="Estrada K."/>
            <person name="Rios-Valencia D.G."/>
            <person name="Calderon-Gallegos A."/>
            <person name="de la Torre P."/>
            <person name="Carrero J.C."/>
            <person name="Sanchez-Flores A."/>
            <person name="Laclette J.P."/>
        </authorList>
    </citation>
    <scope>NUCLEOTIDE SEQUENCE [LARGE SCALE GENOMIC DNA]</scope>
    <source>
        <strain evidence="1">WFUcys</strain>
    </source>
</reference>
<comment type="caution">
    <text evidence="1">The sequence shown here is derived from an EMBL/GenBank/DDBJ whole genome shotgun (WGS) entry which is preliminary data.</text>
</comment>
<evidence type="ECO:0000313" key="2">
    <source>
        <dbReference type="Proteomes" id="UP001651158"/>
    </source>
</evidence>
<dbReference type="EMBL" id="JAKROA010000015">
    <property type="protein sequence ID" value="KAL5103850.1"/>
    <property type="molecule type" value="Genomic_DNA"/>
</dbReference>